<keyword evidence="6" id="KW-1185">Reference proteome</keyword>
<evidence type="ECO:0000259" key="2">
    <source>
        <dbReference type="Pfam" id="PF10214"/>
    </source>
</evidence>
<feature type="region of interest" description="Disordered" evidence="1">
    <location>
        <begin position="881"/>
        <end position="1000"/>
    </location>
</feature>
<dbReference type="GO" id="GO:0001179">
    <property type="term" value="F:RNA polymerase I general transcription initiation factor binding"/>
    <property type="evidence" value="ECO:0007669"/>
    <property type="project" value="TreeGrafter"/>
</dbReference>
<proteinExistence type="predicted"/>
<dbReference type="Proteomes" id="UP000224634">
    <property type="component" value="Unassembled WGS sequence"/>
</dbReference>
<evidence type="ECO:0000259" key="4">
    <source>
        <dbReference type="Pfam" id="PF20640"/>
    </source>
</evidence>
<evidence type="ECO:0008006" key="7">
    <source>
        <dbReference type="Google" id="ProtNLM"/>
    </source>
</evidence>
<dbReference type="InterPro" id="IPR048535">
    <property type="entry name" value="RRN6_beta-prop"/>
</dbReference>
<dbReference type="PANTHER" id="PTHR28221:SF2">
    <property type="entry name" value="RNA POLYMERASE I-SPECIFIC TRANSCRIPTION INITIATION FACTOR RRN6"/>
    <property type="match status" value="1"/>
</dbReference>
<feature type="compositionally biased region" description="Polar residues" evidence="1">
    <location>
        <begin position="804"/>
        <end position="822"/>
    </location>
</feature>
<dbReference type="Pfam" id="PF20640">
    <property type="entry name" value="Rrn6_HB"/>
    <property type="match status" value="1"/>
</dbReference>
<feature type="compositionally biased region" description="Basic residues" evidence="1">
    <location>
        <begin position="984"/>
        <end position="1000"/>
    </location>
</feature>
<feature type="compositionally biased region" description="Low complexity" evidence="1">
    <location>
        <begin position="916"/>
        <end position="926"/>
    </location>
</feature>
<dbReference type="GO" id="GO:0001163">
    <property type="term" value="F:RNA polymerase I transcription regulatory region sequence-specific DNA binding"/>
    <property type="evidence" value="ECO:0007669"/>
    <property type="project" value="TreeGrafter"/>
</dbReference>
<comment type="caution">
    <text evidence="5">The sequence shown here is derived from an EMBL/GenBank/DDBJ whole genome shotgun (WGS) entry which is preliminary data.</text>
</comment>
<feature type="compositionally biased region" description="Polar residues" evidence="1">
    <location>
        <begin position="948"/>
        <end position="963"/>
    </location>
</feature>
<organism evidence="5 6">
    <name type="scientific">Polytolypa hystricis (strain UAMH7299)</name>
    <dbReference type="NCBI Taxonomy" id="1447883"/>
    <lineage>
        <taxon>Eukaryota</taxon>
        <taxon>Fungi</taxon>
        <taxon>Dikarya</taxon>
        <taxon>Ascomycota</taxon>
        <taxon>Pezizomycotina</taxon>
        <taxon>Eurotiomycetes</taxon>
        <taxon>Eurotiomycetidae</taxon>
        <taxon>Onygenales</taxon>
        <taxon>Onygenales incertae sedis</taxon>
        <taxon>Polytolypa</taxon>
    </lineage>
</organism>
<accession>A0A2B7XA30</accession>
<dbReference type="EMBL" id="PDNA01000186">
    <property type="protein sequence ID" value="PGH05621.1"/>
    <property type="molecule type" value="Genomic_DNA"/>
</dbReference>
<dbReference type="GO" id="GO:0070860">
    <property type="term" value="C:RNA polymerase I core factor complex"/>
    <property type="evidence" value="ECO:0007669"/>
    <property type="project" value="TreeGrafter"/>
</dbReference>
<evidence type="ECO:0000259" key="3">
    <source>
        <dbReference type="Pfam" id="PF20639"/>
    </source>
</evidence>
<protein>
    <recommendedName>
        <fullName evidence="7">RNA polymerase I-specific transcription initiation factor RRN6-like protein</fullName>
    </recommendedName>
</protein>
<feature type="domain" description="RRN6 helical bundle" evidence="4">
    <location>
        <begin position="563"/>
        <end position="773"/>
    </location>
</feature>
<dbReference type="OrthoDB" id="4090074at2759"/>
<dbReference type="Pfam" id="PF10214">
    <property type="entry name" value="Rrn6_beta-prop"/>
    <property type="match status" value="1"/>
</dbReference>
<dbReference type="InterPro" id="IPR048536">
    <property type="entry name" value="Rrn6_K-rich"/>
</dbReference>
<feature type="domain" description="RRN6 K-rich C-terminal" evidence="3">
    <location>
        <begin position="860"/>
        <end position="1000"/>
    </location>
</feature>
<dbReference type="InterPro" id="IPR048537">
    <property type="entry name" value="RRN6_HB"/>
</dbReference>
<dbReference type="GO" id="GO:0042790">
    <property type="term" value="P:nucleolar large rRNA transcription by RNA polymerase I"/>
    <property type="evidence" value="ECO:0007669"/>
    <property type="project" value="TreeGrafter"/>
</dbReference>
<dbReference type="Pfam" id="PF20639">
    <property type="entry name" value="Rrn6_K-rich"/>
    <property type="match status" value="1"/>
</dbReference>
<sequence>MGEQRRNILQFGHLGTASYLPDLQTWEFSRKFLREPVLSFLGPTRIHTIASNTDGLPSRALLRTKREDALLKAHPELASGSVTFSLHETASRAVTSTLSKFDPLISTCLAVGNAIEFSNNRFGDQTVPIIVRASAGRPATLQLVELENEPFAWSSHHTTVSWMPSTGHKGSAVWVSLDGPVQQICFAETVGEKPTWMAARSPLSVTIYRPLYRTTRPVTHYSNDGFDRTSLDANPLVSIPISLTGGQPHANASFNPWFQQQIGLVDCQGNWSIWDINRKHQNSIWNADREVFASLIRPADQDVKPNENEHYDGWASITWVASVHKLIVCDRRNMALCRVDSGSVQQCQIDLGLERPSEWIIDIKRSQANPCHVFVLTTSRIVWLAILPDEPSSSQNGHGSEISILLAWRHFRDTEDTSQQIAQVHLGNETLLILYSRLNSLAQVFRFGYAPEDPSIPMSLADPLPLNLLSISDESKEASEPQDRPCFSTVIFQPVAGSSIVDSNDDAKTLKLIKFIGQSTDSQVTESLYIARMNGEQDSEDYADADLVPPQRPLARSAKWVEGDDFIVDDLDEYTVPEPTTGAWMNSVQAFSNRSTQVRFMESWSPIYLTACSAVYDVLNTKGNLSTHTNKVQALDDWIEVVSNKARNMELTESPTHNCRTMFEISEVVPFLDDIENNSRSFDQFLSNIADPAQSFLPDFECSTLPLPYSASSDFSLASGPEAATPVDFMILLYDSLIRDWLSPLPSNIPNQLRMSKEKLLRVIVSDLTLSRVCFVPRQLPDDEEEFHGSYDAENASAPDSMLGPNSQPSMQQSEPYASSQMGDLDTQTQTPKPTKRTCPTLRKYTTINEQLPATRRVTNNILSHWALGSDPSTYDWETTTRAVQDEESQSDVDQTSKERRRKRREERRRRRLTEQAQSQASVSSVPVIQMWGSQPQQQGFQHHHQSLDTTSPAPNILKSSQVTEEDLPMTQIERGLFGGRDAGRRKSIKDRKKKRAAGF</sequence>
<dbReference type="STRING" id="1447883.A0A2B7XA30"/>
<dbReference type="InterPro" id="IPR019350">
    <property type="entry name" value="RNA_pol_I-sp_TIF_RRN6-like"/>
</dbReference>
<evidence type="ECO:0000256" key="1">
    <source>
        <dbReference type="SAM" id="MobiDB-lite"/>
    </source>
</evidence>
<feature type="compositionally biased region" description="Basic residues" evidence="1">
    <location>
        <begin position="899"/>
        <end position="912"/>
    </location>
</feature>
<dbReference type="AlphaFoldDB" id="A0A2B7XA30"/>
<name>A0A2B7XA30_POLH7</name>
<feature type="region of interest" description="Disordered" evidence="1">
    <location>
        <begin position="792"/>
        <end position="844"/>
    </location>
</feature>
<dbReference type="PANTHER" id="PTHR28221">
    <property type="entry name" value="RNA POLYMERASE I-SPECIFIC TRANSCRIPTION INITIATION FACTOR RRN6"/>
    <property type="match status" value="1"/>
</dbReference>
<evidence type="ECO:0000313" key="5">
    <source>
        <dbReference type="EMBL" id="PGH05621.1"/>
    </source>
</evidence>
<evidence type="ECO:0000313" key="6">
    <source>
        <dbReference type="Proteomes" id="UP000224634"/>
    </source>
</evidence>
<feature type="domain" description="RRN6 beta-propeller" evidence="2">
    <location>
        <begin position="102"/>
        <end position="468"/>
    </location>
</feature>
<gene>
    <name evidence="5" type="ORF">AJ80_08313</name>
</gene>
<reference evidence="5 6" key="1">
    <citation type="submission" date="2017-10" db="EMBL/GenBank/DDBJ databases">
        <title>Comparative genomics in systemic dimorphic fungi from Ajellomycetaceae.</title>
        <authorList>
            <person name="Munoz J.F."/>
            <person name="Mcewen J.G."/>
            <person name="Clay O.K."/>
            <person name="Cuomo C.A."/>
        </authorList>
    </citation>
    <scope>NUCLEOTIDE SEQUENCE [LARGE SCALE GENOMIC DNA]</scope>
    <source>
        <strain evidence="5 6">UAMH7299</strain>
    </source>
</reference>
<feature type="compositionally biased region" description="Low complexity" evidence="1">
    <location>
        <begin position="824"/>
        <end position="844"/>
    </location>
</feature>